<name>A0A8J5RQD4_ZIZPA</name>
<proteinExistence type="predicted"/>
<evidence type="ECO:0000313" key="1">
    <source>
        <dbReference type="EMBL" id="KAG8062495.1"/>
    </source>
</evidence>
<comment type="caution">
    <text evidence="1">The sequence shown here is derived from an EMBL/GenBank/DDBJ whole genome shotgun (WGS) entry which is preliminary data.</text>
</comment>
<dbReference type="Proteomes" id="UP000729402">
    <property type="component" value="Unassembled WGS sequence"/>
</dbReference>
<evidence type="ECO:0000313" key="2">
    <source>
        <dbReference type="Proteomes" id="UP000729402"/>
    </source>
</evidence>
<gene>
    <name evidence="1" type="ORF">GUJ93_ZPchr0003g17381</name>
</gene>
<protein>
    <submittedName>
        <fullName evidence="1">Uncharacterized protein</fullName>
    </submittedName>
</protein>
<sequence>MATSWRRHAGSDVVDHVGVLPPAARGDDGVMATTSWMPAAEATHLVFVFADLQSLQAEHVEDTLRS</sequence>
<reference evidence="1" key="2">
    <citation type="submission" date="2021-02" db="EMBL/GenBank/DDBJ databases">
        <authorList>
            <person name="Kimball J.A."/>
            <person name="Haas M.W."/>
            <person name="Macchietto M."/>
            <person name="Kono T."/>
            <person name="Duquette J."/>
            <person name="Shao M."/>
        </authorList>
    </citation>
    <scope>NUCLEOTIDE SEQUENCE</scope>
    <source>
        <tissue evidence="1">Fresh leaf tissue</tissue>
    </source>
</reference>
<keyword evidence="2" id="KW-1185">Reference proteome</keyword>
<accession>A0A8J5RQD4</accession>
<organism evidence="1 2">
    <name type="scientific">Zizania palustris</name>
    <name type="common">Northern wild rice</name>
    <dbReference type="NCBI Taxonomy" id="103762"/>
    <lineage>
        <taxon>Eukaryota</taxon>
        <taxon>Viridiplantae</taxon>
        <taxon>Streptophyta</taxon>
        <taxon>Embryophyta</taxon>
        <taxon>Tracheophyta</taxon>
        <taxon>Spermatophyta</taxon>
        <taxon>Magnoliopsida</taxon>
        <taxon>Liliopsida</taxon>
        <taxon>Poales</taxon>
        <taxon>Poaceae</taxon>
        <taxon>BOP clade</taxon>
        <taxon>Oryzoideae</taxon>
        <taxon>Oryzeae</taxon>
        <taxon>Zizaniinae</taxon>
        <taxon>Zizania</taxon>
    </lineage>
</organism>
<dbReference type="EMBL" id="JAAALK010000286">
    <property type="protein sequence ID" value="KAG8062495.1"/>
    <property type="molecule type" value="Genomic_DNA"/>
</dbReference>
<reference evidence="1" key="1">
    <citation type="journal article" date="2021" name="bioRxiv">
        <title>Whole Genome Assembly and Annotation of Northern Wild Rice, Zizania palustris L., Supports a Whole Genome Duplication in the Zizania Genus.</title>
        <authorList>
            <person name="Haas M."/>
            <person name="Kono T."/>
            <person name="Macchietto M."/>
            <person name="Millas R."/>
            <person name="McGilp L."/>
            <person name="Shao M."/>
            <person name="Duquette J."/>
            <person name="Hirsch C.N."/>
            <person name="Kimball J."/>
        </authorList>
    </citation>
    <scope>NUCLEOTIDE SEQUENCE</scope>
    <source>
        <tissue evidence="1">Fresh leaf tissue</tissue>
    </source>
</reference>
<dbReference type="AlphaFoldDB" id="A0A8J5RQD4"/>